<dbReference type="EMBL" id="VSRR010077935">
    <property type="protein sequence ID" value="MPC88478.1"/>
    <property type="molecule type" value="Genomic_DNA"/>
</dbReference>
<accession>A0A5B7J6F8</accession>
<protein>
    <recommendedName>
        <fullName evidence="4">Secreted protein</fullName>
    </recommendedName>
</protein>
<gene>
    <name evidence="2" type="ORF">E2C01_083383</name>
</gene>
<feature type="signal peptide" evidence="1">
    <location>
        <begin position="1"/>
        <end position="24"/>
    </location>
</feature>
<dbReference type="Proteomes" id="UP000324222">
    <property type="component" value="Unassembled WGS sequence"/>
</dbReference>
<evidence type="ECO:0000256" key="1">
    <source>
        <dbReference type="SAM" id="SignalP"/>
    </source>
</evidence>
<dbReference type="AlphaFoldDB" id="A0A5B7J6F8"/>
<keyword evidence="3" id="KW-1185">Reference proteome</keyword>
<feature type="chain" id="PRO_5022723832" description="Secreted protein" evidence="1">
    <location>
        <begin position="25"/>
        <end position="85"/>
    </location>
</feature>
<comment type="caution">
    <text evidence="2">The sequence shown here is derived from an EMBL/GenBank/DDBJ whole genome shotgun (WGS) entry which is preliminary data.</text>
</comment>
<evidence type="ECO:0000313" key="3">
    <source>
        <dbReference type="Proteomes" id="UP000324222"/>
    </source>
</evidence>
<evidence type="ECO:0000313" key="2">
    <source>
        <dbReference type="EMBL" id="MPC88478.1"/>
    </source>
</evidence>
<evidence type="ECO:0008006" key="4">
    <source>
        <dbReference type="Google" id="ProtNLM"/>
    </source>
</evidence>
<keyword evidence="1" id="KW-0732">Signal</keyword>
<proteinExistence type="predicted"/>
<sequence>MITIKIKLLLLYLILNLQDHCTEHLSRIPSSQDPESPNRGRRGTVEPCALWGLRGLQALGFESCPRSECRMGFLIRGNAFLAGGL</sequence>
<reference evidence="2 3" key="1">
    <citation type="submission" date="2019-05" db="EMBL/GenBank/DDBJ databases">
        <title>Another draft genome of Portunus trituberculatus and its Hox gene families provides insights of decapod evolution.</title>
        <authorList>
            <person name="Jeong J.-H."/>
            <person name="Song I."/>
            <person name="Kim S."/>
            <person name="Choi T."/>
            <person name="Kim D."/>
            <person name="Ryu S."/>
            <person name="Kim W."/>
        </authorList>
    </citation>
    <scope>NUCLEOTIDE SEQUENCE [LARGE SCALE GENOMIC DNA]</scope>
    <source>
        <tissue evidence="2">Muscle</tissue>
    </source>
</reference>
<name>A0A5B7J6F8_PORTR</name>
<organism evidence="2 3">
    <name type="scientific">Portunus trituberculatus</name>
    <name type="common">Swimming crab</name>
    <name type="synonym">Neptunus trituberculatus</name>
    <dbReference type="NCBI Taxonomy" id="210409"/>
    <lineage>
        <taxon>Eukaryota</taxon>
        <taxon>Metazoa</taxon>
        <taxon>Ecdysozoa</taxon>
        <taxon>Arthropoda</taxon>
        <taxon>Crustacea</taxon>
        <taxon>Multicrustacea</taxon>
        <taxon>Malacostraca</taxon>
        <taxon>Eumalacostraca</taxon>
        <taxon>Eucarida</taxon>
        <taxon>Decapoda</taxon>
        <taxon>Pleocyemata</taxon>
        <taxon>Brachyura</taxon>
        <taxon>Eubrachyura</taxon>
        <taxon>Portunoidea</taxon>
        <taxon>Portunidae</taxon>
        <taxon>Portuninae</taxon>
        <taxon>Portunus</taxon>
    </lineage>
</organism>